<dbReference type="SUPFAM" id="SSF52540">
    <property type="entry name" value="P-loop containing nucleoside triphosphate hydrolases"/>
    <property type="match status" value="1"/>
</dbReference>
<evidence type="ECO:0000313" key="2">
    <source>
        <dbReference type="Proteomes" id="UP000523000"/>
    </source>
</evidence>
<sequence>MSGGFPGCQILKLNVISKVIGTGQTAVAALRAVGLYMDAGEFAAAMGRSGSGNSSLANHRVTTLDRDVVGTAVGPCALA</sequence>
<accession>A0A839QDC0</accession>
<evidence type="ECO:0000313" key="1">
    <source>
        <dbReference type="EMBL" id="MBB2994139.1"/>
    </source>
</evidence>
<dbReference type="AlphaFoldDB" id="A0A839QDC0"/>
<keyword evidence="1" id="KW-0449">Lipoprotein</keyword>
<organism evidence="1 2">
    <name type="scientific">Paeniglutamicibacter cryotolerans</name>
    <dbReference type="NCBI Taxonomy" id="670079"/>
    <lineage>
        <taxon>Bacteria</taxon>
        <taxon>Bacillati</taxon>
        <taxon>Actinomycetota</taxon>
        <taxon>Actinomycetes</taxon>
        <taxon>Micrococcales</taxon>
        <taxon>Micrococcaceae</taxon>
        <taxon>Paeniglutamicibacter</taxon>
    </lineage>
</organism>
<protein>
    <submittedName>
        <fullName evidence="1">ABC-type lipoprotein export system ATPase subunit</fullName>
    </submittedName>
</protein>
<dbReference type="RefSeq" id="WP_183509515.1">
    <property type="nucleotide sequence ID" value="NZ_BAABGK010000112.1"/>
</dbReference>
<name>A0A839QDC0_9MICC</name>
<comment type="caution">
    <text evidence="1">The sequence shown here is derived from an EMBL/GenBank/DDBJ whole genome shotgun (WGS) entry which is preliminary data.</text>
</comment>
<dbReference type="InterPro" id="IPR027417">
    <property type="entry name" value="P-loop_NTPase"/>
</dbReference>
<reference evidence="1 2" key="1">
    <citation type="submission" date="2020-08" db="EMBL/GenBank/DDBJ databases">
        <title>Sequencing the genomes of 1000 actinobacteria strains.</title>
        <authorList>
            <person name="Klenk H.-P."/>
        </authorList>
    </citation>
    <scope>NUCLEOTIDE SEQUENCE [LARGE SCALE GENOMIC DNA]</scope>
    <source>
        <strain evidence="1 2">DSM 22826</strain>
    </source>
</reference>
<dbReference type="EMBL" id="JACHVS010000001">
    <property type="protein sequence ID" value="MBB2994139.1"/>
    <property type="molecule type" value="Genomic_DNA"/>
</dbReference>
<gene>
    <name evidence="1" type="ORF">E9229_000330</name>
</gene>
<proteinExistence type="predicted"/>
<keyword evidence="2" id="KW-1185">Reference proteome</keyword>
<dbReference type="Proteomes" id="UP000523000">
    <property type="component" value="Unassembled WGS sequence"/>
</dbReference>